<comment type="caution">
    <text evidence="1">The sequence shown here is derived from an EMBL/GenBank/DDBJ whole genome shotgun (WGS) entry which is preliminary data.</text>
</comment>
<sequence>MQVGAGLLGGATGLAGSGPGGQVGAIILGAAPNPSWPQGPGYYPSVYGIRPVTVVVIVTQWEGPWQKPPVHGGRALPPWRLAQVSGGPACTGCNGVVVPWSQQDRPVWGCLRAMPSPCLPPRGFVLQAALLW</sequence>
<organism evidence="1 2">
    <name type="scientific">Phyllostomus discolor</name>
    <name type="common">pale spear-nosed bat</name>
    <dbReference type="NCBI Taxonomy" id="89673"/>
    <lineage>
        <taxon>Eukaryota</taxon>
        <taxon>Metazoa</taxon>
        <taxon>Chordata</taxon>
        <taxon>Craniata</taxon>
        <taxon>Vertebrata</taxon>
        <taxon>Euteleostomi</taxon>
        <taxon>Mammalia</taxon>
        <taxon>Eutheria</taxon>
        <taxon>Laurasiatheria</taxon>
        <taxon>Chiroptera</taxon>
        <taxon>Yangochiroptera</taxon>
        <taxon>Phyllostomidae</taxon>
        <taxon>Phyllostominae</taxon>
        <taxon>Phyllostomus</taxon>
    </lineage>
</organism>
<name>A0A833YFS7_9CHIR</name>
<accession>A0A833YFS7</accession>
<dbReference type="Proteomes" id="UP000664940">
    <property type="component" value="Unassembled WGS sequence"/>
</dbReference>
<protein>
    <submittedName>
        <fullName evidence="1">Uncharacterized protein</fullName>
    </submittedName>
</protein>
<reference evidence="1 2" key="1">
    <citation type="journal article" date="2020" name="Nature">
        <title>Six reference-quality genomes reveal evolution of bat adaptations.</title>
        <authorList>
            <person name="Jebb D."/>
            <person name="Huang Z."/>
            <person name="Pippel M."/>
            <person name="Hughes G.M."/>
            <person name="Lavrichenko K."/>
            <person name="Devanna P."/>
            <person name="Winkler S."/>
            <person name="Jermiin L.S."/>
            <person name="Skirmuntt E.C."/>
            <person name="Katzourakis A."/>
            <person name="Burkitt-Gray L."/>
            <person name="Ray D.A."/>
            <person name="Sullivan K.A.M."/>
            <person name="Roscito J.G."/>
            <person name="Kirilenko B.M."/>
            <person name="Davalos L.M."/>
            <person name="Corthals A.P."/>
            <person name="Power M.L."/>
            <person name="Jones G."/>
            <person name="Ransome R.D."/>
            <person name="Dechmann D.K.N."/>
            <person name="Locatelli A.G."/>
            <person name="Puechmaille S.J."/>
            <person name="Fedrigo O."/>
            <person name="Jarvis E.D."/>
            <person name="Hiller M."/>
            <person name="Vernes S.C."/>
            <person name="Myers E.W."/>
            <person name="Teeling E.C."/>
        </authorList>
    </citation>
    <scope>NUCLEOTIDE SEQUENCE [LARGE SCALE GENOMIC DNA]</scope>
    <source>
        <strain evidence="1">Bat1K_MPI-CBG_1</strain>
    </source>
</reference>
<evidence type="ECO:0000313" key="2">
    <source>
        <dbReference type="Proteomes" id="UP000664940"/>
    </source>
</evidence>
<dbReference type="EMBL" id="JABVXQ010000025">
    <property type="protein sequence ID" value="KAF6072923.1"/>
    <property type="molecule type" value="Genomic_DNA"/>
</dbReference>
<gene>
    <name evidence="1" type="ORF">HJG60_010004</name>
</gene>
<proteinExistence type="predicted"/>
<evidence type="ECO:0000313" key="1">
    <source>
        <dbReference type="EMBL" id="KAF6072923.1"/>
    </source>
</evidence>
<dbReference type="AlphaFoldDB" id="A0A833YFS7"/>